<keyword evidence="2" id="KW-0346">Stress response</keyword>
<organism evidence="2">
    <name type="scientific">uncultured Ramlibacter sp</name>
    <dbReference type="NCBI Taxonomy" id="260755"/>
    <lineage>
        <taxon>Bacteria</taxon>
        <taxon>Pseudomonadati</taxon>
        <taxon>Pseudomonadota</taxon>
        <taxon>Betaproteobacteria</taxon>
        <taxon>Burkholderiales</taxon>
        <taxon>Comamonadaceae</taxon>
        <taxon>Ramlibacter</taxon>
        <taxon>environmental samples</taxon>
    </lineage>
</organism>
<feature type="region of interest" description="Disordered" evidence="1">
    <location>
        <begin position="1"/>
        <end position="27"/>
    </location>
</feature>
<protein>
    <submittedName>
        <fullName evidence="2">Heat shock protein 60 family chaperone GroEL</fullName>
    </submittedName>
</protein>
<gene>
    <name evidence="2" type="ORF">AVDCRST_MAG51-1199</name>
</gene>
<proteinExistence type="predicted"/>
<feature type="non-terminal residue" evidence="2">
    <location>
        <position position="27"/>
    </location>
</feature>
<name>A0A6J4P6Q2_9BURK</name>
<sequence>GSEGRQVRRQRPRADAARRGHPERRGE</sequence>
<accession>A0A6J4P6Q2</accession>
<evidence type="ECO:0000313" key="2">
    <source>
        <dbReference type="EMBL" id="CAA9407375.1"/>
    </source>
</evidence>
<feature type="compositionally biased region" description="Basic and acidic residues" evidence="1">
    <location>
        <begin position="12"/>
        <end position="27"/>
    </location>
</feature>
<feature type="non-terminal residue" evidence="2">
    <location>
        <position position="1"/>
    </location>
</feature>
<reference evidence="2" key="1">
    <citation type="submission" date="2020-02" db="EMBL/GenBank/DDBJ databases">
        <authorList>
            <person name="Meier V. D."/>
        </authorList>
    </citation>
    <scope>NUCLEOTIDE SEQUENCE</scope>
    <source>
        <strain evidence="2">AVDCRST_MAG51</strain>
    </source>
</reference>
<dbReference type="EMBL" id="CADCUX010000275">
    <property type="protein sequence ID" value="CAA9407375.1"/>
    <property type="molecule type" value="Genomic_DNA"/>
</dbReference>
<dbReference type="AlphaFoldDB" id="A0A6J4P6Q2"/>
<evidence type="ECO:0000256" key="1">
    <source>
        <dbReference type="SAM" id="MobiDB-lite"/>
    </source>
</evidence>